<evidence type="ECO:0000313" key="8">
    <source>
        <dbReference type="Proteomes" id="UP000184185"/>
    </source>
</evidence>
<proteinExistence type="inferred from homology"/>
<comment type="similarity">
    <text evidence="1">Belongs to the ABC transporter superfamily.</text>
</comment>
<dbReference type="SMART" id="SM00382">
    <property type="entry name" value="AAA"/>
    <property type="match status" value="1"/>
</dbReference>
<dbReference type="PANTHER" id="PTHR46743:SF2">
    <property type="entry name" value="TEICHOIC ACIDS EXPORT ATP-BINDING PROTEIN TAGH"/>
    <property type="match status" value="1"/>
</dbReference>
<dbReference type="SUPFAM" id="SSF52540">
    <property type="entry name" value="P-loop containing nucleoside triphosphate hydrolases"/>
    <property type="match status" value="1"/>
</dbReference>
<evidence type="ECO:0000259" key="6">
    <source>
        <dbReference type="PROSITE" id="PS50893"/>
    </source>
</evidence>
<dbReference type="GO" id="GO:0005524">
    <property type="term" value="F:ATP binding"/>
    <property type="evidence" value="ECO:0007669"/>
    <property type="project" value="UniProtKB-KW"/>
</dbReference>
<dbReference type="GO" id="GO:0016887">
    <property type="term" value="F:ATP hydrolysis activity"/>
    <property type="evidence" value="ECO:0007669"/>
    <property type="project" value="InterPro"/>
</dbReference>
<reference evidence="7 8" key="1">
    <citation type="submission" date="2016-11" db="EMBL/GenBank/DDBJ databases">
        <authorList>
            <person name="Jaros S."/>
            <person name="Januszkiewicz K."/>
            <person name="Wedrychowicz H."/>
        </authorList>
    </citation>
    <scope>NUCLEOTIDE SEQUENCE [LARGE SCALE GENOMIC DNA]</scope>
    <source>
        <strain evidence="7 8">DSM 14809</strain>
    </source>
</reference>
<dbReference type="CDD" id="cd03220">
    <property type="entry name" value="ABC_KpsT_Wzt"/>
    <property type="match status" value="1"/>
</dbReference>
<keyword evidence="8" id="KW-1185">Reference proteome</keyword>
<evidence type="ECO:0000256" key="4">
    <source>
        <dbReference type="ARBA" id="ARBA00022840"/>
    </source>
</evidence>
<dbReference type="Pfam" id="PF00005">
    <property type="entry name" value="ABC_tran"/>
    <property type="match status" value="1"/>
</dbReference>
<organism evidence="7 8">
    <name type="scientific">Pseudobutyrivibrio xylanivorans DSM 14809</name>
    <dbReference type="NCBI Taxonomy" id="1123012"/>
    <lineage>
        <taxon>Bacteria</taxon>
        <taxon>Bacillati</taxon>
        <taxon>Bacillota</taxon>
        <taxon>Clostridia</taxon>
        <taxon>Lachnospirales</taxon>
        <taxon>Lachnospiraceae</taxon>
        <taxon>Pseudobutyrivibrio</taxon>
    </lineage>
</organism>
<dbReference type="RefSeq" id="WP_330390301.1">
    <property type="nucleotide sequence ID" value="NZ_FQYQ01000022.1"/>
</dbReference>
<evidence type="ECO:0000256" key="5">
    <source>
        <dbReference type="SAM" id="Phobius"/>
    </source>
</evidence>
<dbReference type="InterPro" id="IPR003593">
    <property type="entry name" value="AAA+_ATPase"/>
</dbReference>
<evidence type="ECO:0000256" key="1">
    <source>
        <dbReference type="ARBA" id="ARBA00005417"/>
    </source>
</evidence>
<gene>
    <name evidence="7" type="ORF">SAMN02745725_02548</name>
</gene>
<dbReference type="Gene3D" id="3.40.50.300">
    <property type="entry name" value="P-loop containing nucleotide triphosphate hydrolases"/>
    <property type="match status" value="1"/>
</dbReference>
<dbReference type="PANTHER" id="PTHR46743">
    <property type="entry name" value="TEICHOIC ACIDS EXPORT ATP-BINDING PROTEIN TAGH"/>
    <property type="match status" value="1"/>
</dbReference>
<dbReference type="STRING" id="185007.SAMN02910350_02474"/>
<keyword evidence="4" id="KW-0067">ATP-binding</keyword>
<feature type="domain" description="ABC transporter" evidence="6">
    <location>
        <begin position="312"/>
        <end position="532"/>
    </location>
</feature>
<keyword evidence="2" id="KW-0813">Transport</keyword>
<dbReference type="GO" id="GO:0140359">
    <property type="term" value="F:ABC-type transporter activity"/>
    <property type="evidence" value="ECO:0007669"/>
    <property type="project" value="InterPro"/>
</dbReference>
<evidence type="ECO:0000256" key="3">
    <source>
        <dbReference type="ARBA" id="ARBA00022741"/>
    </source>
</evidence>
<dbReference type="GO" id="GO:0016020">
    <property type="term" value="C:membrane"/>
    <property type="evidence" value="ECO:0007669"/>
    <property type="project" value="InterPro"/>
</dbReference>
<keyword evidence="3" id="KW-0547">Nucleotide-binding</keyword>
<keyword evidence="5" id="KW-0812">Transmembrane</keyword>
<dbReference type="InterPro" id="IPR050683">
    <property type="entry name" value="Bact_Polysacc_Export_ATP-bd"/>
</dbReference>
<sequence length="541" mass="60470">MTRLKFRRLAATLIFMCFLVINSINVYAIGGEVNFGSDEYTEEEDSKFFIGVYVSTTDRNQDYHIELKYDNNRMSYIKGAESEEDGIITLEGSGLSSTRKYMLSFETLSGGNSYISVVDGYTCNADGTNRQSLDELKSVNVFIEGEDTVGETEEETEELELEETEAIAAANRVSPVNDVVSTQNSVDQKESESSNEMVLETNFLETVESTIGIVPMIVGTVCIFLAIMGIIAAVVVKHSKKRRRNRQIREDNKASRRNKYFNSFDIQDLSELEDADDADDLEGNETVISVQNVTMRFRVATQNVSGIKEYFIQLLKRNISHREFNALDDVSFDVYKGEVVGIIGTNGSGKSTILKIVSGVLRPTEGDVKVDRKKVQLLTLGTGFDMELTGRENVYLNGAIIGYSRKFLDEHYDEIVKFAELEDFMDEKVKNYSSGMVSRLGFAIATAGDAAEILILDEVLSVGDEFFRKKSLKRVKEMIHGGSTVLMVSHSMPTIKENCSKVVWIEKGKLRMVGKPEVVCKAYQHMNETTSNEVAQVSEVS</sequence>
<dbReference type="InterPro" id="IPR015860">
    <property type="entry name" value="ABC_transpr_TagH-like"/>
</dbReference>
<dbReference type="AlphaFoldDB" id="A0A1M6JAV6"/>
<feature type="transmembrane region" description="Helical" evidence="5">
    <location>
        <begin position="213"/>
        <end position="236"/>
    </location>
</feature>
<name>A0A1M6JAV6_PSEXY</name>
<accession>A0A1M6JAV6</accession>
<dbReference type="PROSITE" id="PS50893">
    <property type="entry name" value="ABC_TRANSPORTER_2"/>
    <property type="match status" value="1"/>
</dbReference>
<dbReference type="InterPro" id="IPR003439">
    <property type="entry name" value="ABC_transporter-like_ATP-bd"/>
</dbReference>
<protein>
    <submittedName>
        <fullName evidence="7">ABC transporter</fullName>
    </submittedName>
</protein>
<dbReference type="EMBL" id="FQYQ01000022">
    <property type="protein sequence ID" value="SHJ43825.1"/>
    <property type="molecule type" value="Genomic_DNA"/>
</dbReference>
<dbReference type="Proteomes" id="UP000184185">
    <property type="component" value="Unassembled WGS sequence"/>
</dbReference>
<keyword evidence="5" id="KW-1133">Transmembrane helix</keyword>
<evidence type="ECO:0000313" key="7">
    <source>
        <dbReference type="EMBL" id="SHJ43825.1"/>
    </source>
</evidence>
<dbReference type="InterPro" id="IPR027417">
    <property type="entry name" value="P-loop_NTPase"/>
</dbReference>
<evidence type="ECO:0000256" key="2">
    <source>
        <dbReference type="ARBA" id="ARBA00022448"/>
    </source>
</evidence>
<keyword evidence="5" id="KW-0472">Membrane</keyword>